<evidence type="ECO:0000313" key="4">
    <source>
        <dbReference type="Proteomes" id="UP000078561"/>
    </source>
</evidence>
<evidence type="ECO:0000256" key="2">
    <source>
        <dbReference type="SAM" id="Phobius"/>
    </source>
</evidence>
<protein>
    <submittedName>
        <fullName evidence="3">Uncharacterized protein</fullName>
    </submittedName>
</protein>
<feature type="transmembrane region" description="Helical" evidence="2">
    <location>
        <begin position="129"/>
        <end position="147"/>
    </location>
</feature>
<evidence type="ECO:0000313" key="3">
    <source>
        <dbReference type="EMBL" id="SAL99628.1"/>
    </source>
</evidence>
<keyword evidence="4" id="KW-1185">Reference proteome</keyword>
<feature type="transmembrane region" description="Helical" evidence="2">
    <location>
        <begin position="91"/>
        <end position="109"/>
    </location>
</feature>
<feature type="region of interest" description="Disordered" evidence="1">
    <location>
        <begin position="396"/>
        <end position="418"/>
    </location>
</feature>
<feature type="transmembrane region" description="Helical" evidence="2">
    <location>
        <begin position="51"/>
        <end position="70"/>
    </location>
</feature>
<dbReference type="Proteomes" id="UP000078561">
    <property type="component" value="Unassembled WGS sequence"/>
</dbReference>
<organism evidence="3">
    <name type="scientific">Absidia glauca</name>
    <name type="common">Pin mould</name>
    <dbReference type="NCBI Taxonomy" id="4829"/>
    <lineage>
        <taxon>Eukaryota</taxon>
        <taxon>Fungi</taxon>
        <taxon>Fungi incertae sedis</taxon>
        <taxon>Mucoromycota</taxon>
        <taxon>Mucoromycotina</taxon>
        <taxon>Mucoromycetes</taxon>
        <taxon>Mucorales</taxon>
        <taxon>Cunninghamellaceae</taxon>
        <taxon>Absidia</taxon>
    </lineage>
</organism>
<dbReference type="EMBL" id="LT552933">
    <property type="protein sequence ID" value="SAL99628.1"/>
    <property type="molecule type" value="Genomic_DNA"/>
</dbReference>
<feature type="transmembrane region" description="Helical" evidence="2">
    <location>
        <begin position="290"/>
        <end position="315"/>
    </location>
</feature>
<proteinExistence type="predicted"/>
<feature type="region of interest" description="Disordered" evidence="1">
    <location>
        <begin position="331"/>
        <end position="364"/>
    </location>
</feature>
<keyword evidence="2" id="KW-0472">Membrane</keyword>
<sequence length="531" mass="59217">MLEYSNRQNPRDPSFWRLCDTQTNECHCDFRMTITDCIESEALRIVNIVDIAWSGVATIIAAAILYWRVVHRNQQIFDFSLRFPRPKPIEAMALFGVLFNVCRIIHASVLLTDVANNAIFRSFMFELPWQFGITALSCYLFGVANTLSHSSKTIYKTWVGSQTLVDIICTSMITLPYITINIVAIIAGVHAQRGDTDRAEVWTGAIYYLWLVYTFLLGSLILFAGIRLLKLLNNHLLMQTDLRVNIAKIRTGAVKVKIIIGIGCFCLWAFTVMIALYATSRYTVMISPVYTTALASFALFNGPLATSVVEFALVLNPHMLRGLGSLSFGSSGGSQSSPSAIALESQQQQQQKQDQKEGVSSEGSKFEINTLTTSSQLEQWNQFFIKDIKNSVNSNGGTVPSDIQRSNSKHSVTGDRTSNTIGYSLSSYPTSPKAANITIPSSSYHRMSPYAGNDASSNGVYHVEEDTQTLSRVEEDQLYYNAMTNQMRMPPHYSTSDDRRFDTNDSLSSDIYDGSSVSAIHLMQSNSKKRH</sequence>
<name>A0A163LYP0_ABSGL</name>
<dbReference type="OMA" id="ECHCDFR"/>
<feature type="transmembrane region" description="Helical" evidence="2">
    <location>
        <begin position="167"/>
        <end position="187"/>
    </location>
</feature>
<dbReference type="InParanoid" id="A0A163LYP0"/>
<dbReference type="OrthoDB" id="2405215at2759"/>
<dbReference type="AlphaFoldDB" id="A0A163LYP0"/>
<keyword evidence="2" id="KW-1133">Transmembrane helix</keyword>
<keyword evidence="2" id="KW-0812">Transmembrane</keyword>
<reference evidence="3" key="1">
    <citation type="submission" date="2016-04" db="EMBL/GenBank/DDBJ databases">
        <authorList>
            <person name="Evans L.H."/>
            <person name="Alamgir A."/>
            <person name="Owens N."/>
            <person name="Weber N.D."/>
            <person name="Virtaneva K."/>
            <person name="Barbian K."/>
            <person name="Babar A."/>
            <person name="Rosenke K."/>
        </authorList>
    </citation>
    <scope>NUCLEOTIDE SEQUENCE [LARGE SCALE GENOMIC DNA]</scope>
    <source>
        <strain evidence="3">CBS 101.48</strain>
    </source>
</reference>
<feature type="transmembrane region" description="Helical" evidence="2">
    <location>
        <begin position="207"/>
        <end position="229"/>
    </location>
</feature>
<dbReference type="STRING" id="4829.A0A163LYP0"/>
<feature type="transmembrane region" description="Helical" evidence="2">
    <location>
        <begin position="258"/>
        <end position="278"/>
    </location>
</feature>
<gene>
    <name evidence="3" type="primary">ABSGL_05273.1 scaffold 6884</name>
</gene>
<evidence type="ECO:0000256" key="1">
    <source>
        <dbReference type="SAM" id="MobiDB-lite"/>
    </source>
</evidence>
<accession>A0A163LYP0</accession>